<keyword evidence="1" id="KW-0472">Membrane</keyword>
<keyword evidence="1" id="KW-0812">Transmembrane</keyword>
<keyword evidence="3" id="KW-1185">Reference proteome</keyword>
<reference evidence="2" key="1">
    <citation type="submission" date="2022-06" db="EMBL/GenBank/DDBJ databases">
        <title>Natrinema sp. a new haloarchaeum isolate from saline soil.</title>
        <authorList>
            <person name="Strakova D."/>
            <person name="Galisteo C."/>
            <person name="Sanchez-Porro C."/>
            <person name="Ventosa A."/>
        </authorList>
    </citation>
    <scope>NUCLEOTIDE SEQUENCE</scope>
    <source>
        <strain evidence="2">S1CR25-10</strain>
    </source>
</reference>
<feature type="transmembrane region" description="Helical" evidence="1">
    <location>
        <begin position="75"/>
        <end position="96"/>
    </location>
</feature>
<keyword evidence="1" id="KW-1133">Transmembrane helix</keyword>
<sequence length="141" mass="14906">MNLLVDNATVVESAVAALVLLVFVSIFGTPPEWITGQSDTAIGAAIAAGVWILPSLLSGLVLYRIRHRGFQWNSLLLGGVSLAILSLTVTGVYAVYRSNGLVTYEGRGVLVGPLLALVAGCLLAITILISNVRQYSDRKLP</sequence>
<feature type="transmembrane region" description="Helical" evidence="1">
    <location>
        <begin position="108"/>
        <end position="129"/>
    </location>
</feature>
<organism evidence="2 3">
    <name type="scientific">Natrinema salsiterrestre</name>
    <dbReference type="NCBI Taxonomy" id="2950540"/>
    <lineage>
        <taxon>Archaea</taxon>
        <taxon>Methanobacteriati</taxon>
        <taxon>Methanobacteriota</taxon>
        <taxon>Stenosarchaea group</taxon>
        <taxon>Halobacteria</taxon>
        <taxon>Halobacteriales</taxon>
        <taxon>Natrialbaceae</taxon>
        <taxon>Natrinema</taxon>
    </lineage>
</organism>
<feature type="transmembrane region" description="Helical" evidence="1">
    <location>
        <begin position="40"/>
        <end position="63"/>
    </location>
</feature>
<comment type="caution">
    <text evidence="2">The sequence shown here is derived from an EMBL/GenBank/DDBJ whole genome shotgun (WGS) entry which is preliminary data.</text>
</comment>
<feature type="transmembrane region" description="Helical" evidence="1">
    <location>
        <begin position="7"/>
        <end position="28"/>
    </location>
</feature>
<dbReference type="AlphaFoldDB" id="A0A9Q4L1L4"/>
<evidence type="ECO:0000313" key="3">
    <source>
        <dbReference type="Proteomes" id="UP001154061"/>
    </source>
</evidence>
<accession>A0A9Q4L1L4</accession>
<name>A0A9Q4L1L4_9EURY</name>
<evidence type="ECO:0000256" key="1">
    <source>
        <dbReference type="SAM" id="Phobius"/>
    </source>
</evidence>
<dbReference type="EMBL" id="JAMQOT010000002">
    <property type="protein sequence ID" value="MDF9745669.1"/>
    <property type="molecule type" value="Genomic_DNA"/>
</dbReference>
<gene>
    <name evidence="2" type="ORF">NDI89_08715</name>
</gene>
<dbReference type="Proteomes" id="UP001154061">
    <property type="component" value="Unassembled WGS sequence"/>
</dbReference>
<protein>
    <submittedName>
        <fullName evidence="2">Uncharacterized protein</fullName>
    </submittedName>
</protein>
<dbReference type="RefSeq" id="WP_277521149.1">
    <property type="nucleotide sequence ID" value="NZ_JAMQOT010000002.1"/>
</dbReference>
<proteinExistence type="predicted"/>
<evidence type="ECO:0000313" key="2">
    <source>
        <dbReference type="EMBL" id="MDF9745669.1"/>
    </source>
</evidence>